<accession>A0A382GIF7</accession>
<evidence type="ECO:0000256" key="1">
    <source>
        <dbReference type="SAM" id="MobiDB-lite"/>
    </source>
</evidence>
<dbReference type="AlphaFoldDB" id="A0A382GIF7"/>
<protein>
    <submittedName>
        <fullName evidence="2">Uncharacterized protein</fullName>
    </submittedName>
</protein>
<gene>
    <name evidence="2" type="ORF">METZ01_LOCUS227603</name>
</gene>
<name>A0A382GIF7_9ZZZZ</name>
<evidence type="ECO:0000313" key="2">
    <source>
        <dbReference type="EMBL" id="SVB74749.1"/>
    </source>
</evidence>
<feature type="region of interest" description="Disordered" evidence="1">
    <location>
        <begin position="1"/>
        <end position="36"/>
    </location>
</feature>
<dbReference type="EMBL" id="UINC01055642">
    <property type="protein sequence ID" value="SVB74749.1"/>
    <property type="molecule type" value="Genomic_DNA"/>
</dbReference>
<reference evidence="2" key="1">
    <citation type="submission" date="2018-05" db="EMBL/GenBank/DDBJ databases">
        <authorList>
            <person name="Lanie J.A."/>
            <person name="Ng W.-L."/>
            <person name="Kazmierczak K.M."/>
            <person name="Andrzejewski T.M."/>
            <person name="Davidsen T.M."/>
            <person name="Wayne K.J."/>
            <person name="Tettelin H."/>
            <person name="Glass J.I."/>
            <person name="Rusch D."/>
            <person name="Podicherti R."/>
            <person name="Tsui H.-C.T."/>
            <person name="Winkler M.E."/>
        </authorList>
    </citation>
    <scope>NUCLEOTIDE SEQUENCE</scope>
</reference>
<sequence length="36" mass="4009">MENRSEAGCYDDSYPTLPEPYDGERLEAAEPEVATC</sequence>
<proteinExistence type="predicted"/>
<organism evidence="2">
    <name type="scientific">marine metagenome</name>
    <dbReference type="NCBI Taxonomy" id="408172"/>
    <lineage>
        <taxon>unclassified sequences</taxon>
        <taxon>metagenomes</taxon>
        <taxon>ecological metagenomes</taxon>
    </lineage>
</organism>